<accession>Q553N6</accession>
<dbReference type="eggNOG" id="KOG0536">
    <property type="taxonomic scope" value="Eukaryota"/>
</dbReference>
<keyword evidence="1" id="KW-0349">Heme</keyword>
<dbReference type="PANTHER" id="PTHR46237">
    <property type="entry name" value="CYTOCHROME B5 REDUCTASE 4 FAMILY MEMBER"/>
    <property type="match status" value="1"/>
</dbReference>
<dbReference type="OMA" id="GHSQLDW"/>
<dbReference type="SMART" id="SM01117">
    <property type="entry name" value="Cyt-b5"/>
    <property type="match status" value="1"/>
</dbReference>
<dbReference type="GO" id="GO:0004128">
    <property type="term" value="F:cytochrome-b5 reductase activity, acting on NAD(P)H"/>
    <property type="evidence" value="ECO:0000318"/>
    <property type="project" value="GO_Central"/>
</dbReference>
<evidence type="ECO:0000313" key="7">
    <source>
        <dbReference type="Proteomes" id="UP000002195"/>
    </source>
</evidence>
<keyword evidence="3" id="KW-0408">Iron</keyword>
<keyword evidence="7" id="KW-1185">Reference proteome</keyword>
<dbReference type="STRING" id="44689.Q869K7"/>
<evidence type="ECO:0000259" key="5">
    <source>
        <dbReference type="PROSITE" id="PS50255"/>
    </source>
</evidence>
<reference evidence="6 7" key="1">
    <citation type="journal article" date="2005" name="Nature">
        <title>The genome of the social amoeba Dictyostelium discoideum.</title>
        <authorList>
            <consortium name="The Dictyostelium discoideum Sequencing Consortium"/>
            <person name="Eichinger L."/>
            <person name="Pachebat J.A."/>
            <person name="Glockner G."/>
            <person name="Rajandream M.A."/>
            <person name="Sucgang R."/>
            <person name="Berriman M."/>
            <person name="Song J."/>
            <person name="Olsen R."/>
            <person name="Szafranski K."/>
            <person name="Xu Q."/>
            <person name="Tunggal B."/>
            <person name="Kummerfeld S."/>
            <person name="Madera M."/>
            <person name="Konfortov B.A."/>
            <person name="Rivero F."/>
            <person name="Bankier A.T."/>
            <person name="Lehmann R."/>
            <person name="Hamlin N."/>
            <person name="Davies R."/>
            <person name="Gaudet P."/>
            <person name="Fey P."/>
            <person name="Pilcher K."/>
            <person name="Chen G."/>
            <person name="Saunders D."/>
            <person name="Sodergren E."/>
            <person name="Davis P."/>
            <person name="Kerhornou A."/>
            <person name="Nie X."/>
            <person name="Hall N."/>
            <person name="Anjard C."/>
            <person name="Hemphill L."/>
            <person name="Bason N."/>
            <person name="Farbrother P."/>
            <person name="Desany B."/>
            <person name="Just E."/>
            <person name="Morio T."/>
            <person name="Rost R."/>
            <person name="Churcher C."/>
            <person name="Cooper J."/>
            <person name="Haydock S."/>
            <person name="van Driessche N."/>
            <person name="Cronin A."/>
            <person name="Goodhead I."/>
            <person name="Muzny D."/>
            <person name="Mourier T."/>
            <person name="Pain A."/>
            <person name="Lu M."/>
            <person name="Harper D."/>
            <person name="Lindsay R."/>
            <person name="Hauser H."/>
            <person name="James K."/>
            <person name="Quiles M."/>
            <person name="Madan Babu M."/>
            <person name="Saito T."/>
            <person name="Buchrieser C."/>
            <person name="Wardroper A."/>
            <person name="Felder M."/>
            <person name="Thangavelu M."/>
            <person name="Johnson D."/>
            <person name="Knights A."/>
            <person name="Loulseged H."/>
            <person name="Mungall K."/>
            <person name="Oliver K."/>
            <person name="Price C."/>
            <person name="Quail M.A."/>
            <person name="Urushihara H."/>
            <person name="Hernandez J."/>
            <person name="Rabbinowitsch E."/>
            <person name="Steffen D."/>
            <person name="Sanders M."/>
            <person name="Ma J."/>
            <person name="Kohara Y."/>
            <person name="Sharp S."/>
            <person name="Simmonds M."/>
            <person name="Spiegler S."/>
            <person name="Tivey A."/>
            <person name="Sugano S."/>
            <person name="White B."/>
            <person name="Walker D."/>
            <person name="Woodward J."/>
            <person name="Winckler T."/>
            <person name="Tanaka Y."/>
            <person name="Shaulsky G."/>
            <person name="Schleicher M."/>
            <person name="Weinstock G."/>
            <person name="Rosenthal A."/>
            <person name="Cox E.C."/>
            <person name="Chisholm R.L."/>
            <person name="Gibbs R."/>
            <person name="Loomis W.F."/>
            <person name="Platzer M."/>
            <person name="Kay R.R."/>
            <person name="Williams J."/>
            <person name="Dear P.H."/>
            <person name="Noegel A.A."/>
            <person name="Barrell B."/>
            <person name="Kuspa A."/>
        </authorList>
    </citation>
    <scope>NUCLEOTIDE SEQUENCE [LARGE SCALE GENOMIC DNA]</scope>
    <source>
        <strain evidence="6 7">AX4</strain>
    </source>
</reference>
<dbReference type="HOGENOM" id="CLU_046313_2_3_1"/>
<dbReference type="VEuPathDB" id="AmoebaDB:DDB_G0275647"/>
<evidence type="ECO:0000256" key="3">
    <source>
        <dbReference type="ARBA" id="ARBA00023004"/>
    </source>
</evidence>
<evidence type="ECO:0000256" key="1">
    <source>
        <dbReference type="ARBA" id="ARBA00022617"/>
    </source>
</evidence>
<dbReference type="RefSeq" id="XP_643535.1">
    <property type="nucleotide sequence ID" value="XM_638443.1"/>
</dbReference>
<evidence type="ECO:0000256" key="4">
    <source>
        <dbReference type="SAM" id="MobiDB-lite"/>
    </source>
</evidence>
<dbReference type="InParanoid" id="Q869K7"/>
<comment type="caution">
    <text evidence="6">The sequence shown here is derived from an EMBL/GenBank/DDBJ whole genome shotgun (WGS) entry which is preliminary data.</text>
</comment>
<dbReference type="GO" id="GO:0046872">
    <property type="term" value="F:metal ion binding"/>
    <property type="evidence" value="ECO:0007669"/>
    <property type="project" value="UniProtKB-KW"/>
</dbReference>
<dbReference type="Pfam" id="PF00173">
    <property type="entry name" value="Cyt-b5"/>
    <property type="match status" value="1"/>
</dbReference>
<dbReference type="Gene3D" id="3.10.120.10">
    <property type="entry name" value="Cytochrome b5-like heme/steroid binding domain"/>
    <property type="match status" value="1"/>
</dbReference>
<dbReference type="SMR" id="Q869K7"/>
<dbReference type="InterPro" id="IPR036400">
    <property type="entry name" value="Cyt_B5-like_heme/steroid_sf"/>
</dbReference>
<name>Q869K7_DICDI</name>
<feature type="region of interest" description="Disordered" evidence="4">
    <location>
        <begin position="32"/>
        <end position="59"/>
    </location>
</feature>
<dbReference type="GO" id="GO:0020037">
    <property type="term" value="F:heme binding"/>
    <property type="evidence" value="ECO:0000318"/>
    <property type="project" value="GO_Central"/>
</dbReference>
<sequence length="158" mass="18311">MMMTDKEQLNNNVQFQQLSTEMKEAIKSIMVSPTEQEIEDKKNGKRKRKVPLPHGHSQLDWMKKQSAAQPCFDTSGNGGKITIQELKKHNNENDAWTVYKGRVYNITDYFQFHPGGKIELLRAAGNDCTQMFEFTHSWVNFEAMMLKYLVGYLSIEDN</sequence>
<dbReference type="FunFam" id="3.10.120.10:FF:000001">
    <property type="entry name" value="Cytochrome b5 reductase 4"/>
    <property type="match status" value="1"/>
</dbReference>
<dbReference type="GO" id="GO:0005737">
    <property type="term" value="C:cytoplasm"/>
    <property type="evidence" value="ECO:0000318"/>
    <property type="project" value="GO_Central"/>
</dbReference>
<evidence type="ECO:0000256" key="2">
    <source>
        <dbReference type="ARBA" id="ARBA00022723"/>
    </source>
</evidence>
<protein>
    <submittedName>
        <fullName evidence="6">Cytochrome b5 domain-containing protein</fullName>
    </submittedName>
</protein>
<keyword evidence="2" id="KW-0479">Metal-binding</keyword>
<dbReference type="PANTHER" id="PTHR46237:SF1">
    <property type="entry name" value="CYTOCHROME B5 REDUCTASE 4"/>
    <property type="match status" value="1"/>
</dbReference>
<dbReference type="AlphaFoldDB" id="Q869K7"/>
<dbReference type="Proteomes" id="UP000002195">
    <property type="component" value="Unassembled WGS sequence"/>
</dbReference>
<dbReference type="KEGG" id="ddi:DDB_G0275647"/>
<feature type="domain" description="Cytochrome b5 heme-binding" evidence="5">
    <location>
        <begin position="78"/>
        <end position="154"/>
    </location>
</feature>
<dbReference type="SUPFAM" id="SSF55856">
    <property type="entry name" value="Cytochrome b5-like heme/steroid binding domain"/>
    <property type="match status" value="1"/>
</dbReference>
<evidence type="ECO:0000313" key="6">
    <source>
        <dbReference type="EMBL" id="EAL69574.1"/>
    </source>
</evidence>
<dbReference type="PRINTS" id="PR00363">
    <property type="entry name" value="CYTOCHROMEB5"/>
</dbReference>
<dbReference type="InterPro" id="IPR001199">
    <property type="entry name" value="Cyt_B5-like_heme/steroid-bd"/>
</dbReference>
<dbReference type="PhylomeDB" id="Q869K7"/>
<organism evidence="6 7">
    <name type="scientific">Dictyostelium discoideum</name>
    <name type="common">Social amoeba</name>
    <dbReference type="NCBI Taxonomy" id="44689"/>
    <lineage>
        <taxon>Eukaryota</taxon>
        <taxon>Amoebozoa</taxon>
        <taxon>Evosea</taxon>
        <taxon>Eumycetozoa</taxon>
        <taxon>Dictyostelia</taxon>
        <taxon>Dictyosteliales</taxon>
        <taxon>Dictyosteliaceae</taxon>
        <taxon>Dictyostelium</taxon>
    </lineage>
</organism>
<dbReference type="GeneID" id="8620117"/>
<dbReference type="dictyBase" id="DDB_G0275647"/>
<dbReference type="PaxDb" id="44689-DDB0266820"/>
<proteinExistence type="predicted"/>
<dbReference type="PROSITE" id="PS50255">
    <property type="entry name" value="CYTOCHROME_B5_2"/>
    <property type="match status" value="1"/>
</dbReference>
<dbReference type="EMBL" id="AAFI02000013">
    <property type="protein sequence ID" value="EAL69574.1"/>
    <property type="molecule type" value="Genomic_DNA"/>
</dbReference>
<dbReference type="InterPro" id="IPR051872">
    <property type="entry name" value="Cytochrome_b5/Flavoprotein_Rdt"/>
</dbReference>
<accession>Q869K7</accession>
<gene>
    <name evidence="6" type="ORF">DDB_G0275647</name>
</gene>